<feature type="compositionally biased region" description="Low complexity" evidence="3">
    <location>
        <begin position="201"/>
        <end position="210"/>
    </location>
</feature>
<dbReference type="Pfam" id="PF00638">
    <property type="entry name" value="Ran_BP1"/>
    <property type="match status" value="1"/>
</dbReference>
<dbReference type="Proteomes" id="UP000054477">
    <property type="component" value="Unassembled WGS sequence"/>
</dbReference>
<feature type="compositionally biased region" description="Pro residues" evidence="3">
    <location>
        <begin position="225"/>
        <end position="235"/>
    </location>
</feature>
<dbReference type="InterPro" id="IPR000156">
    <property type="entry name" value="Ran_bind_dom"/>
</dbReference>
<reference evidence="5 6" key="1">
    <citation type="submission" date="2014-04" db="EMBL/GenBank/DDBJ databases">
        <authorList>
            <consortium name="DOE Joint Genome Institute"/>
            <person name="Kuo A."/>
            <person name="Kohler A."/>
            <person name="Nagy L.G."/>
            <person name="Floudas D."/>
            <person name="Copeland A."/>
            <person name="Barry K.W."/>
            <person name="Cichocki N."/>
            <person name="Veneault-Fourrey C."/>
            <person name="LaButti K."/>
            <person name="Lindquist E.A."/>
            <person name="Lipzen A."/>
            <person name="Lundell T."/>
            <person name="Morin E."/>
            <person name="Murat C."/>
            <person name="Sun H."/>
            <person name="Tunlid A."/>
            <person name="Henrissat B."/>
            <person name="Grigoriev I.V."/>
            <person name="Hibbett D.S."/>
            <person name="Martin F."/>
            <person name="Nordberg H.P."/>
            <person name="Cantor M.N."/>
            <person name="Hua S.X."/>
        </authorList>
    </citation>
    <scope>NUCLEOTIDE SEQUENCE [LARGE SCALE GENOMIC DNA]</scope>
    <source>
        <strain evidence="5 6">LaAM-08-1</strain>
    </source>
</reference>
<dbReference type="PANTHER" id="PTHR23138:SF142">
    <property type="entry name" value="RAN-BINDING PROTEIN 3B-RELATED"/>
    <property type="match status" value="1"/>
</dbReference>
<evidence type="ECO:0000256" key="3">
    <source>
        <dbReference type="SAM" id="MobiDB-lite"/>
    </source>
</evidence>
<dbReference type="EMBL" id="KN838568">
    <property type="protein sequence ID" value="KIK04561.1"/>
    <property type="molecule type" value="Genomic_DNA"/>
</dbReference>
<evidence type="ECO:0000313" key="6">
    <source>
        <dbReference type="Proteomes" id="UP000054477"/>
    </source>
</evidence>
<dbReference type="Gene3D" id="2.30.29.30">
    <property type="entry name" value="Pleckstrin-homology domain (PH domain)/Phosphotyrosine-binding domain (PTB)"/>
    <property type="match status" value="1"/>
</dbReference>
<keyword evidence="2" id="KW-0539">Nucleus</keyword>
<dbReference type="HOGENOM" id="CLU_029557_0_0_1"/>
<proteinExistence type="predicted"/>
<dbReference type="AlphaFoldDB" id="A0A0C9XHY3"/>
<name>A0A0C9XHY3_9AGAR</name>
<evidence type="ECO:0000256" key="1">
    <source>
        <dbReference type="ARBA" id="ARBA00004123"/>
    </source>
</evidence>
<evidence type="ECO:0000259" key="4">
    <source>
        <dbReference type="PROSITE" id="PS50196"/>
    </source>
</evidence>
<gene>
    <name evidence="5" type="ORF">K443DRAFT_675814</name>
</gene>
<feature type="compositionally biased region" description="Basic and acidic residues" evidence="3">
    <location>
        <begin position="118"/>
        <end position="137"/>
    </location>
</feature>
<keyword evidence="6" id="KW-1185">Reference proteome</keyword>
<dbReference type="SMART" id="SM00160">
    <property type="entry name" value="RanBD"/>
    <property type="match status" value="1"/>
</dbReference>
<feature type="compositionally biased region" description="Low complexity" evidence="3">
    <location>
        <begin position="248"/>
        <end position="270"/>
    </location>
</feature>
<reference evidence="6" key="2">
    <citation type="submission" date="2015-01" db="EMBL/GenBank/DDBJ databases">
        <title>Evolutionary Origins and Diversification of the Mycorrhizal Mutualists.</title>
        <authorList>
            <consortium name="DOE Joint Genome Institute"/>
            <consortium name="Mycorrhizal Genomics Consortium"/>
            <person name="Kohler A."/>
            <person name="Kuo A."/>
            <person name="Nagy L.G."/>
            <person name="Floudas D."/>
            <person name="Copeland A."/>
            <person name="Barry K.W."/>
            <person name="Cichocki N."/>
            <person name="Veneault-Fourrey C."/>
            <person name="LaButti K."/>
            <person name="Lindquist E.A."/>
            <person name="Lipzen A."/>
            <person name="Lundell T."/>
            <person name="Morin E."/>
            <person name="Murat C."/>
            <person name="Riley R."/>
            <person name="Ohm R."/>
            <person name="Sun H."/>
            <person name="Tunlid A."/>
            <person name="Henrissat B."/>
            <person name="Grigoriev I.V."/>
            <person name="Hibbett D.S."/>
            <person name="Martin F."/>
        </authorList>
    </citation>
    <scope>NUCLEOTIDE SEQUENCE [LARGE SCALE GENOMIC DNA]</scope>
    <source>
        <strain evidence="6">LaAM-08-1</strain>
    </source>
</reference>
<feature type="region of interest" description="Disordered" evidence="3">
    <location>
        <begin position="325"/>
        <end position="375"/>
    </location>
</feature>
<dbReference type="InterPro" id="IPR011993">
    <property type="entry name" value="PH-like_dom_sf"/>
</dbReference>
<feature type="compositionally biased region" description="Pro residues" evidence="3">
    <location>
        <begin position="138"/>
        <end position="155"/>
    </location>
</feature>
<feature type="domain" description="RanBD1" evidence="4">
    <location>
        <begin position="398"/>
        <end position="475"/>
    </location>
</feature>
<dbReference type="STRING" id="1095629.A0A0C9XHY3"/>
<feature type="region of interest" description="Disordered" evidence="3">
    <location>
        <begin position="183"/>
        <end position="306"/>
    </location>
</feature>
<feature type="compositionally biased region" description="Pro residues" evidence="3">
    <location>
        <begin position="190"/>
        <end position="200"/>
    </location>
</feature>
<evidence type="ECO:0000256" key="2">
    <source>
        <dbReference type="ARBA" id="ARBA00023242"/>
    </source>
</evidence>
<dbReference type="InterPro" id="IPR045255">
    <property type="entry name" value="RanBP1-like"/>
</dbReference>
<sequence>MQAATPDKDADEDGMGPAPGDAQDVIATQSLTVNIKVDSETQDESPPKTPEETQLTQSQSVMDASPAVLRKEASGEEATFRLRSDSECGGDKGLKRKFLERGTSQGPPETVDISGPEPLKRPRDEADGDDNPRETKRPSPPPEPKSPRRPSPPSPKASKPRGFMAYASTSSPFASVKGQNLFASSNANKAPPPPSLPVPAVPLSSSPFASVKGQNLFASSNSNKAPPPPYLPAPSAPLSTFIPKLGESSTSSSTPTATKRSGFEAFSSSPSPFPSVRAKLPVSGPTSKLVRAKSPPRRTNTANLNANAFTSYAGPVHSFAVPMQKRARAGSPNGSARSSLERNPTVGVFGASTTGNNNGSDSGAEDDGDYRPAHTSFGARLRAGKDEDEDSKSEEEQPKVLLEQDVVTGEEEEETLHQVRGKLFSLVGGNTWKERGTGLLKLNVKRDDGTGARLVMRKEAVYTLLLNVTLFSGMRCSLAQDPRYLRFSVIEAGATTHYNLRVSNAKIAQELLEEINANIPM</sequence>
<dbReference type="PANTHER" id="PTHR23138">
    <property type="entry name" value="RAN BINDING PROTEIN"/>
    <property type="match status" value="1"/>
</dbReference>
<feature type="compositionally biased region" description="Polar residues" evidence="3">
    <location>
        <begin position="212"/>
        <end position="224"/>
    </location>
</feature>
<dbReference type="PROSITE" id="PS50196">
    <property type="entry name" value="RANBD1"/>
    <property type="match status" value="1"/>
</dbReference>
<feature type="compositionally biased region" description="Polar residues" evidence="3">
    <location>
        <begin position="332"/>
        <end position="342"/>
    </location>
</feature>
<feature type="compositionally biased region" description="Basic and acidic residues" evidence="3">
    <location>
        <begin position="69"/>
        <end position="100"/>
    </location>
</feature>
<protein>
    <recommendedName>
        <fullName evidence="4">RanBD1 domain-containing protein</fullName>
    </recommendedName>
</protein>
<dbReference type="SUPFAM" id="SSF50729">
    <property type="entry name" value="PH domain-like"/>
    <property type="match status" value="1"/>
</dbReference>
<accession>A0A0C9XHY3</accession>
<dbReference type="OrthoDB" id="185618at2759"/>
<feature type="compositionally biased region" description="Polar residues" evidence="3">
    <location>
        <begin position="52"/>
        <end position="62"/>
    </location>
</feature>
<feature type="region of interest" description="Disordered" evidence="3">
    <location>
        <begin position="1"/>
        <end position="166"/>
    </location>
</feature>
<evidence type="ECO:0000313" key="5">
    <source>
        <dbReference type="EMBL" id="KIK04561.1"/>
    </source>
</evidence>
<comment type="subcellular location">
    <subcellularLocation>
        <location evidence="1">Nucleus</location>
    </subcellularLocation>
</comment>
<feature type="compositionally biased region" description="Polar residues" evidence="3">
    <location>
        <begin position="351"/>
        <end position="361"/>
    </location>
</feature>
<organism evidence="5 6">
    <name type="scientific">Laccaria amethystina LaAM-08-1</name>
    <dbReference type="NCBI Taxonomy" id="1095629"/>
    <lineage>
        <taxon>Eukaryota</taxon>
        <taxon>Fungi</taxon>
        <taxon>Dikarya</taxon>
        <taxon>Basidiomycota</taxon>
        <taxon>Agaricomycotina</taxon>
        <taxon>Agaricomycetes</taxon>
        <taxon>Agaricomycetidae</taxon>
        <taxon>Agaricales</taxon>
        <taxon>Agaricineae</taxon>
        <taxon>Hydnangiaceae</taxon>
        <taxon>Laccaria</taxon>
    </lineage>
</organism>
<dbReference type="GO" id="GO:0005634">
    <property type="term" value="C:nucleus"/>
    <property type="evidence" value="ECO:0007669"/>
    <property type="project" value="UniProtKB-SubCell"/>
</dbReference>